<keyword evidence="4" id="KW-1185">Reference proteome</keyword>
<feature type="region of interest" description="Disordered" evidence="1">
    <location>
        <begin position="213"/>
        <end position="249"/>
    </location>
</feature>
<dbReference type="RefSeq" id="WP_188336876.1">
    <property type="nucleotide sequence ID" value="NZ_CP061281.1"/>
</dbReference>
<dbReference type="Proteomes" id="UP000516428">
    <property type="component" value="Chromosome"/>
</dbReference>
<gene>
    <name evidence="3" type="ORF">IAG42_11195</name>
</gene>
<sequence>MTSRRPGSAARTVPAAVLLLIGAAALTGCGDAGGLESAGATPTAVGPRTLWPKLPPATRPADDYGAGETAVVKGVDVPGGDLRKVDPLAVVRARMHADRKDYDDVVDRLDACGPVGPGGSGASGCPVLRAYYPDLTGDGKPDLLVAVRAPKRQLYTQVYVYRGGRLTQIMDDKDAVINVQLAGRILVVRAAADLPGYEYRTSWSYDSHQEAMLPTRDEIIRTGPPGTPTASPSGTSSAVPSPSPYPSRS</sequence>
<evidence type="ECO:0000256" key="2">
    <source>
        <dbReference type="SAM" id="SignalP"/>
    </source>
</evidence>
<accession>A0A7H1B5Y0</accession>
<proteinExistence type="predicted"/>
<evidence type="ECO:0008006" key="5">
    <source>
        <dbReference type="Google" id="ProtNLM"/>
    </source>
</evidence>
<organism evidence="3 4">
    <name type="scientific">Streptomyces xanthii</name>
    <dbReference type="NCBI Taxonomy" id="2768069"/>
    <lineage>
        <taxon>Bacteria</taxon>
        <taxon>Bacillati</taxon>
        <taxon>Actinomycetota</taxon>
        <taxon>Actinomycetes</taxon>
        <taxon>Kitasatosporales</taxon>
        <taxon>Streptomycetaceae</taxon>
        <taxon>Streptomyces</taxon>
    </lineage>
</organism>
<dbReference type="AlphaFoldDB" id="A0A7H1B5Y0"/>
<dbReference type="EMBL" id="CP061281">
    <property type="protein sequence ID" value="QNS04135.1"/>
    <property type="molecule type" value="Genomic_DNA"/>
</dbReference>
<reference evidence="3 4" key="1">
    <citation type="submission" date="2020-09" db="EMBL/GenBank/DDBJ databases">
        <title>A novel species.</title>
        <authorList>
            <person name="Gao J."/>
        </authorList>
    </citation>
    <scope>NUCLEOTIDE SEQUENCE [LARGE SCALE GENOMIC DNA]</scope>
    <source>
        <strain evidence="3 4">CRXT-Y-14</strain>
    </source>
</reference>
<feature type="chain" id="PRO_5039567980" description="Lipoprotein" evidence="2">
    <location>
        <begin position="33"/>
        <end position="249"/>
    </location>
</feature>
<feature type="compositionally biased region" description="Low complexity" evidence="1">
    <location>
        <begin position="222"/>
        <end position="240"/>
    </location>
</feature>
<protein>
    <recommendedName>
        <fullName evidence="5">Lipoprotein</fullName>
    </recommendedName>
</protein>
<evidence type="ECO:0000256" key="1">
    <source>
        <dbReference type="SAM" id="MobiDB-lite"/>
    </source>
</evidence>
<keyword evidence="2" id="KW-0732">Signal</keyword>
<feature type="region of interest" description="Disordered" evidence="1">
    <location>
        <begin position="38"/>
        <end position="65"/>
    </location>
</feature>
<feature type="signal peptide" evidence="2">
    <location>
        <begin position="1"/>
        <end position="32"/>
    </location>
</feature>
<evidence type="ECO:0000313" key="4">
    <source>
        <dbReference type="Proteomes" id="UP000516428"/>
    </source>
</evidence>
<dbReference type="KEGG" id="sxn:IAG42_11195"/>
<evidence type="ECO:0000313" key="3">
    <source>
        <dbReference type="EMBL" id="QNS04135.1"/>
    </source>
</evidence>
<dbReference type="PROSITE" id="PS51257">
    <property type="entry name" value="PROKAR_LIPOPROTEIN"/>
    <property type="match status" value="1"/>
</dbReference>
<name>A0A7H1B5Y0_9ACTN</name>